<dbReference type="Proteomes" id="UP000581769">
    <property type="component" value="Unassembled WGS sequence"/>
</dbReference>
<sequence>MIRVARWLAVPAVAAALTTAVQDGPVDAPPGHVVIRDGHVDLGPRFPGGTWTIEMRDDTGGEPVWRRLDDVVLHAGEDTRTEVPPGDEYAFLGAPGSAVWLLPQTERAGTVWPGWNTQDPGTAARVDREVTWRLRSVQGPGPFSLFLTGAFGAPQVVFDGRNPLPQETGIEVGSHVHGNWAFGAPGTYLLGIEMSASTVDGEQVADRQVLRVHVGDGDPAGAFAVASTAVPETSADEDSDSSPVWWIAGAVVVAGVVVLAVVWRRTRRTLGS</sequence>
<organism evidence="2 3">
    <name type="scientific">Amycolatopsis jiangsuensis</name>
    <dbReference type="NCBI Taxonomy" id="1181879"/>
    <lineage>
        <taxon>Bacteria</taxon>
        <taxon>Bacillati</taxon>
        <taxon>Actinomycetota</taxon>
        <taxon>Actinomycetes</taxon>
        <taxon>Pseudonocardiales</taxon>
        <taxon>Pseudonocardiaceae</taxon>
        <taxon>Amycolatopsis</taxon>
    </lineage>
</organism>
<dbReference type="EMBL" id="JACHMG010000001">
    <property type="protein sequence ID" value="MBB4689253.1"/>
    <property type="molecule type" value="Genomic_DNA"/>
</dbReference>
<dbReference type="RefSeq" id="WP_184783820.1">
    <property type="nucleotide sequence ID" value="NZ_JACHMG010000001.1"/>
</dbReference>
<keyword evidence="3" id="KW-1185">Reference proteome</keyword>
<evidence type="ECO:0000313" key="3">
    <source>
        <dbReference type="Proteomes" id="UP000581769"/>
    </source>
</evidence>
<keyword evidence="1" id="KW-0812">Transmembrane</keyword>
<keyword evidence="1" id="KW-0472">Membrane</keyword>
<proteinExistence type="predicted"/>
<dbReference type="NCBIfam" id="NF038134">
    <property type="entry name" value="choice_anch_M"/>
    <property type="match status" value="1"/>
</dbReference>
<reference evidence="2 3" key="1">
    <citation type="submission" date="2020-08" db="EMBL/GenBank/DDBJ databases">
        <title>Sequencing the genomes of 1000 actinobacteria strains.</title>
        <authorList>
            <person name="Klenk H.-P."/>
        </authorList>
    </citation>
    <scope>NUCLEOTIDE SEQUENCE [LARGE SCALE GENOMIC DNA]</scope>
    <source>
        <strain evidence="2 3">DSM 45859</strain>
    </source>
</reference>
<keyword evidence="1" id="KW-1133">Transmembrane helix</keyword>
<evidence type="ECO:0000256" key="1">
    <source>
        <dbReference type="SAM" id="Phobius"/>
    </source>
</evidence>
<accession>A0A840J646</accession>
<dbReference type="InterPro" id="IPR022435">
    <property type="entry name" value="Surface-anchored_actinobac"/>
</dbReference>
<dbReference type="NCBIfam" id="TIGR03769">
    <property type="entry name" value="P_ac_wall_RPT"/>
    <property type="match status" value="1"/>
</dbReference>
<name>A0A840J646_9PSEU</name>
<dbReference type="AlphaFoldDB" id="A0A840J646"/>
<gene>
    <name evidence="2" type="ORF">BJY18_006738</name>
</gene>
<comment type="caution">
    <text evidence="2">The sequence shown here is derived from an EMBL/GenBank/DDBJ whole genome shotgun (WGS) entry which is preliminary data.</text>
</comment>
<protein>
    <submittedName>
        <fullName evidence="2">Putative ABC transporter-associated repeat protein</fullName>
    </submittedName>
</protein>
<evidence type="ECO:0000313" key="2">
    <source>
        <dbReference type="EMBL" id="MBB4689253.1"/>
    </source>
</evidence>
<feature type="transmembrane region" description="Helical" evidence="1">
    <location>
        <begin position="244"/>
        <end position="263"/>
    </location>
</feature>